<dbReference type="PANTHER" id="PTHR42708">
    <property type="entry name" value="ATP/GTP-BINDING PROTEIN-RELATED"/>
    <property type="match status" value="1"/>
</dbReference>
<dbReference type="InterPro" id="IPR052705">
    <property type="entry name" value="Gliding_Motility_GTPase"/>
</dbReference>
<dbReference type="SUPFAM" id="SSF52540">
    <property type="entry name" value="P-loop containing nucleoside triphosphate hydrolases"/>
    <property type="match status" value="1"/>
</dbReference>
<dbReference type="Proteomes" id="UP000263094">
    <property type="component" value="Unassembled WGS sequence"/>
</dbReference>
<feature type="compositionally biased region" description="Low complexity" evidence="5">
    <location>
        <begin position="31"/>
        <end position="44"/>
    </location>
</feature>
<dbReference type="GO" id="GO:0016787">
    <property type="term" value="F:hydrolase activity"/>
    <property type="evidence" value="ECO:0007669"/>
    <property type="project" value="UniProtKB-KW"/>
</dbReference>
<organism evidence="6 7">
    <name type="scientific">Streptomyces triticagri</name>
    <dbReference type="NCBI Taxonomy" id="2293568"/>
    <lineage>
        <taxon>Bacteria</taxon>
        <taxon>Bacillati</taxon>
        <taxon>Actinomycetota</taxon>
        <taxon>Actinomycetes</taxon>
        <taxon>Kitasatosporales</taxon>
        <taxon>Streptomycetaceae</taxon>
        <taxon>Streptomyces</taxon>
    </lineage>
</organism>
<evidence type="ECO:0000256" key="1">
    <source>
        <dbReference type="ARBA" id="ARBA00005290"/>
    </source>
</evidence>
<dbReference type="InterPro" id="IPR004130">
    <property type="entry name" value="Gpn"/>
</dbReference>
<evidence type="ECO:0000256" key="5">
    <source>
        <dbReference type="SAM" id="MobiDB-lite"/>
    </source>
</evidence>
<reference evidence="6 7" key="1">
    <citation type="submission" date="2018-08" db="EMBL/GenBank/DDBJ databases">
        <title>Isolation, diversity and antifungal activity of Actinobacteria from wheat.</title>
        <authorList>
            <person name="Han C."/>
        </authorList>
    </citation>
    <scope>NUCLEOTIDE SEQUENCE [LARGE SCALE GENOMIC DNA]</scope>
    <source>
        <strain evidence="6 7">NEAU-YY421</strain>
    </source>
</reference>
<evidence type="ECO:0000256" key="3">
    <source>
        <dbReference type="ARBA" id="ARBA00022801"/>
    </source>
</evidence>
<evidence type="ECO:0000256" key="4">
    <source>
        <dbReference type="ARBA" id="ARBA00023134"/>
    </source>
</evidence>
<name>A0A372MDH0_9ACTN</name>
<dbReference type="EMBL" id="QUAK01000013">
    <property type="protein sequence ID" value="RFU88347.1"/>
    <property type="molecule type" value="Genomic_DNA"/>
</dbReference>
<comment type="similarity">
    <text evidence="1">Belongs to the GPN-loop GTPase family.</text>
</comment>
<sequence length="241" mass="24542">MVSKAASDVSPGTAPPDSGAPPESAPPESAPPESGAPSAPTGPSDAPPVPDAGKYVSPTVAGAAKILVVGPLGVGKTTLIGTVSEIKPLFTEAVMTQAGARVDTAVSGTKTTTTVALDFGRITLDGDLVLYLFGTPGQQRFLPAWRDLAKGALGALALIDTRDLEASFDALGNLEDLGLPFAVAANVFPGSPQHPEDQLRAALDLLPDTPLVACDARDLSSSVRALIALVRHLIHVATESR</sequence>
<evidence type="ECO:0000313" key="6">
    <source>
        <dbReference type="EMBL" id="RFU88347.1"/>
    </source>
</evidence>
<comment type="caution">
    <text evidence="6">The sequence shown here is derived from an EMBL/GenBank/DDBJ whole genome shotgun (WGS) entry which is preliminary data.</text>
</comment>
<evidence type="ECO:0000256" key="2">
    <source>
        <dbReference type="ARBA" id="ARBA00022741"/>
    </source>
</evidence>
<dbReference type="GO" id="GO:0005525">
    <property type="term" value="F:GTP binding"/>
    <property type="evidence" value="ECO:0007669"/>
    <property type="project" value="UniProtKB-KW"/>
</dbReference>
<feature type="region of interest" description="Disordered" evidence="5">
    <location>
        <begin position="1"/>
        <end position="53"/>
    </location>
</feature>
<dbReference type="InterPro" id="IPR027417">
    <property type="entry name" value="P-loop_NTPase"/>
</dbReference>
<dbReference type="PANTHER" id="PTHR42708:SF1">
    <property type="entry name" value="GLIDING MOTILITY PROTEIN MGLA"/>
    <property type="match status" value="1"/>
</dbReference>
<keyword evidence="7" id="KW-1185">Reference proteome</keyword>
<proteinExistence type="inferred from homology"/>
<dbReference type="Gene3D" id="3.40.50.300">
    <property type="entry name" value="P-loop containing nucleotide triphosphate hydrolases"/>
    <property type="match status" value="1"/>
</dbReference>
<protein>
    <submittedName>
        <fullName evidence="6">ATP/GTP-binding protein</fullName>
    </submittedName>
</protein>
<dbReference type="OrthoDB" id="4319884at2"/>
<keyword evidence="2" id="KW-0547">Nucleotide-binding</keyword>
<dbReference type="CDD" id="cd00882">
    <property type="entry name" value="Ras_like_GTPase"/>
    <property type="match status" value="1"/>
</dbReference>
<evidence type="ECO:0000313" key="7">
    <source>
        <dbReference type="Proteomes" id="UP000263094"/>
    </source>
</evidence>
<accession>A0A372MDH0</accession>
<dbReference type="Pfam" id="PF03029">
    <property type="entry name" value="ATP_bind_1"/>
    <property type="match status" value="1"/>
</dbReference>
<gene>
    <name evidence="6" type="ORF">DY218_02105</name>
</gene>
<dbReference type="AlphaFoldDB" id="A0A372MDH0"/>
<keyword evidence="3" id="KW-0378">Hydrolase</keyword>
<keyword evidence="4" id="KW-0342">GTP-binding</keyword>